<dbReference type="InterPro" id="IPR014756">
    <property type="entry name" value="Ig_E-set"/>
</dbReference>
<evidence type="ECO:0000313" key="2">
    <source>
        <dbReference type="EMBL" id="GGH60060.1"/>
    </source>
</evidence>
<dbReference type="Gene3D" id="2.60.40.10">
    <property type="entry name" value="Immunoglobulins"/>
    <property type="match status" value="2"/>
</dbReference>
<gene>
    <name evidence="2" type="ORF">GCM10011379_07490</name>
</gene>
<evidence type="ECO:0000313" key="3">
    <source>
        <dbReference type="Proteomes" id="UP000627292"/>
    </source>
</evidence>
<name>A0A917IPU7_9BACT</name>
<dbReference type="Proteomes" id="UP000627292">
    <property type="component" value="Unassembled WGS sequence"/>
</dbReference>
<dbReference type="RefSeq" id="WP_188950635.1">
    <property type="nucleotide sequence ID" value="NZ_BMIB01000001.1"/>
</dbReference>
<feature type="domain" description="Surface glycan-binding protein B xyloglucan binding" evidence="1">
    <location>
        <begin position="316"/>
        <end position="440"/>
    </location>
</feature>
<dbReference type="InterPro" id="IPR040475">
    <property type="entry name" value="SGBP_B_XBD"/>
</dbReference>
<comment type="caution">
    <text evidence="2">The sequence shown here is derived from an EMBL/GenBank/DDBJ whole genome shotgun (WGS) entry which is preliminary data.</text>
</comment>
<dbReference type="InterPro" id="IPR013783">
    <property type="entry name" value="Ig-like_fold"/>
</dbReference>
<dbReference type="Pfam" id="PF18329">
    <property type="entry name" value="SGBP_B_XBD"/>
    <property type="match status" value="1"/>
</dbReference>
<dbReference type="EMBL" id="BMIB01000001">
    <property type="protein sequence ID" value="GGH60060.1"/>
    <property type="molecule type" value="Genomic_DNA"/>
</dbReference>
<reference evidence="2" key="2">
    <citation type="submission" date="2020-09" db="EMBL/GenBank/DDBJ databases">
        <authorList>
            <person name="Sun Q."/>
            <person name="Zhou Y."/>
        </authorList>
    </citation>
    <scope>NUCLEOTIDE SEQUENCE</scope>
    <source>
        <strain evidence="2">CGMCC 1.15290</strain>
    </source>
</reference>
<reference evidence="2" key="1">
    <citation type="journal article" date="2014" name="Int. J. Syst. Evol. Microbiol.">
        <title>Complete genome sequence of Corynebacterium casei LMG S-19264T (=DSM 44701T), isolated from a smear-ripened cheese.</title>
        <authorList>
            <consortium name="US DOE Joint Genome Institute (JGI-PGF)"/>
            <person name="Walter F."/>
            <person name="Albersmeier A."/>
            <person name="Kalinowski J."/>
            <person name="Ruckert C."/>
        </authorList>
    </citation>
    <scope>NUCLEOTIDE SEQUENCE</scope>
    <source>
        <strain evidence="2">CGMCC 1.15290</strain>
    </source>
</reference>
<organism evidence="2 3">
    <name type="scientific">Filimonas zeae</name>
    <dbReference type="NCBI Taxonomy" id="1737353"/>
    <lineage>
        <taxon>Bacteria</taxon>
        <taxon>Pseudomonadati</taxon>
        <taxon>Bacteroidota</taxon>
        <taxon>Chitinophagia</taxon>
        <taxon>Chitinophagales</taxon>
        <taxon>Chitinophagaceae</taxon>
        <taxon>Filimonas</taxon>
    </lineage>
</organism>
<accession>A0A917IPU7</accession>
<protein>
    <recommendedName>
        <fullName evidence="1">Surface glycan-binding protein B xyloglucan binding domain-containing protein</fullName>
    </recommendedName>
</protein>
<proteinExistence type="predicted"/>
<dbReference type="AlphaFoldDB" id="A0A917IPU7"/>
<evidence type="ECO:0000259" key="1">
    <source>
        <dbReference type="Pfam" id="PF18329"/>
    </source>
</evidence>
<dbReference type="SUPFAM" id="SSF81296">
    <property type="entry name" value="E set domains"/>
    <property type="match status" value="1"/>
</dbReference>
<keyword evidence="3" id="KW-1185">Reference proteome</keyword>
<dbReference type="PROSITE" id="PS51257">
    <property type="entry name" value="PROKAR_LIPOPROTEIN"/>
    <property type="match status" value="1"/>
</dbReference>
<dbReference type="GO" id="GO:0030247">
    <property type="term" value="F:polysaccharide binding"/>
    <property type="evidence" value="ECO:0007669"/>
    <property type="project" value="InterPro"/>
</dbReference>
<sequence length="445" mass="47768">MRSAKYKAILVVQIFTAIVLLSACKKGYWDAEGPTSKEISVTNVTLQSAATTTQVITQARVGTLVRINGKGFSEAKSVYMNGVKVAVNPGYVTETAIMVTIPSSLPFGKDITDTATRNTIRIITSNDDYAFKFLIQGPAPAISGVSHSLPKAGETVEIYGTNLRDLDTVKLPGNIVLLSGEFETSSDFSKLSFTMPAAAIASAGGIYVSGANGSDYLYNYMNRRNCIFIEKFSSDTAVSGGTGDCYQRTYNFGSSTISANQTAVLPATGTGHKNPATYRQFPATAATAAIDATVGSFDFRTCPAATSVLRTTGGAITTASACNNLALQFDAYIPVEWSCGFVRFEFVKGNTDWRYNYAPWLVNGSVKPVKMTGWQTISIPLSAFKALNGKTYQYLVDQAVSKGGYFAFINGSYTDASGKSWPPVAIPNFQMSFGNFRIVPYVKSL</sequence>